<comment type="caution">
    <text evidence="2">The sequence shown here is derived from an EMBL/GenBank/DDBJ whole genome shotgun (WGS) entry which is preliminary data.</text>
</comment>
<organism evidence="2 3">
    <name type="scientific">Guyanagaster necrorhizus</name>
    <dbReference type="NCBI Taxonomy" id="856835"/>
    <lineage>
        <taxon>Eukaryota</taxon>
        <taxon>Fungi</taxon>
        <taxon>Dikarya</taxon>
        <taxon>Basidiomycota</taxon>
        <taxon>Agaricomycotina</taxon>
        <taxon>Agaricomycetes</taxon>
        <taxon>Agaricomycetidae</taxon>
        <taxon>Agaricales</taxon>
        <taxon>Marasmiineae</taxon>
        <taxon>Physalacriaceae</taxon>
        <taxon>Guyanagaster</taxon>
    </lineage>
</organism>
<gene>
    <name evidence="2" type="ORF">BT62DRAFT_183635</name>
</gene>
<keyword evidence="3" id="KW-1185">Reference proteome</keyword>
<sequence length="222" mass="24201">MNPCMTFGSSLPSINSFLTVYTANNYEPYSAPNTQPLLPHIPQGAYAGYPQWYNAVPPPMYIPTSTCFDVTLAPVPLPQAPPGKQYYIPEFYHYPGMLCLSASSFERNGTTYYVHGDRTADGAFELKGTTFFPQSARATEEARSRASNTPAEHRPFPGSRVVNGTTYFPRVASDQILSTFSSPATSQPSTQTSTANHSPATEAADSINQDNDLPPLVFPTLN</sequence>
<feature type="region of interest" description="Disordered" evidence="1">
    <location>
        <begin position="180"/>
        <end position="222"/>
    </location>
</feature>
<accession>A0A9P7VPW0</accession>
<protein>
    <submittedName>
        <fullName evidence="2">Uncharacterized protein</fullName>
    </submittedName>
</protein>
<feature type="compositionally biased region" description="Low complexity" evidence="1">
    <location>
        <begin position="180"/>
        <end position="195"/>
    </location>
</feature>
<dbReference type="OrthoDB" id="2993991at2759"/>
<dbReference type="RefSeq" id="XP_043038713.1">
    <property type="nucleotide sequence ID" value="XM_043179964.1"/>
</dbReference>
<dbReference type="GeneID" id="66102260"/>
<name>A0A9P7VPW0_9AGAR</name>
<evidence type="ECO:0000256" key="1">
    <source>
        <dbReference type="SAM" id="MobiDB-lite"/>
    </source>
</evidence>
<evidence type="ECO:0000313" key="2">
    <source>
        <dbReference type="EMBL" id="KAG7445213.1"/>
    </source>
</evidence>
<dbReference type="Proteomes" id="UP000812287">
    <property type="component" value="Unassembled WGS sequence"/>
</dbReference>
<dbReference type="EMBL" id="MU250537">
    <property type="protein sequence ID" value="KAG7445213.1"/>
    <property type="molecule type" value="Genomic_DNA"/>
</dbReference>
<evidence type="ECO:0000313" key="3">
    <source>
        <dbReference type="Proteomes" id="UP000812287"/>
    </source>
</evidence>
<dbReference type="AlphaFoldDB" id="A0A9P7VPW0"/>
<feature type="region of interest" description="Disordered" evidence="1">
    <location>
        <begin position="134"/>
        <end position="162"/>
    </location>
</feature>
<proteinExistence type="predicted"/>
<reference evidence="2" key="1">
    <citation type="submission" date="2020-11" db="EMBL/GenBank/DDBJ databases">
        <title>Adaptations for nitrogen fixation in a non-lichenized fungal sporocarp promotes dispersal by wood-feeding termites.</title>
        <authorList>
            <consortium name="DOE Joint Genome Institute"/>
            <person name="Koch R.A."/>
            <person name="Yoon G."/>
            <person name="Arayal U."/>
            <person name="Lail K."/>
            <person name="Amirebrahimi M."/>
            <person name="Labutti K."/>
            <person name="Lipzen A."/>
            <person name="Riley R."/>
            <person name="Barry K."/>
            <person name="Henrissat B."/>
            <person name="Grigoriev I.V."/>
            <person name="Herr J.R."/>
            <person name="Aime M.C."/>
        </authorList>
    </citation>
    <scope>NUCLEOTIDE SEQUENCE</scope>
    <source>
        <strain evidence="2">MCA 3950</strain>
    </source>
</reference>